<organism evidence="1 2">
    <name type="scientific">Delftia tsuruhatensis</name>
    <dbReference type="NCBI Taxonomy" id="180282"/>
    <lineage>
        <taxon>Bacteria</taxon>
        <taxon>Pseudomonadati</taxon>
        <taxon>Pseudomonadota</taxon>
        <taxon>Betaproteobacteria</taxon>
        <taxon>Burkholderiales</taxon>
        <taxon>Comamonadaceae</taxon>
        <taxon>Delftia</taxon>
    </lineage>
</organism>
<accession>A0ABM6DZV1</accession>
<reference evidence="1 2" key="1">
    <citation type="submission" date="2016-09" db="EMBL/GenBank/DDBJ databases">
        <title>Complete genome sequence of Deltia acidovorans CM13 isolated from murine proximal colonic tissue.</title>
        <authorList>
            <person name="Saffarian A."/>
        </authorList>
    </citation>
    <scope>NUCLEOTIDE SEQUENCE [LARGE SCALE GENOMIC DNA]</scope>
    <source>
        <strain evidence="1 2">CM13</strain>
    </source>
</reference>
<dbReference type="Proteomes" id="UP000095607">
    <property type="component" value="Chromosome"/>
</dbReference>
<evidence type="ECO:0000313" key="1">
    <source>
        <dbReference type="EMBL" id="AOV00536.1"/>
    </source>
</evidence>
<evidence type="ECO:0000313" key="2">
    <source>
        <dbReference type="Proteomes" id="UP000095607"/>
    </source>
</evidence>
<dbReference type="RefSeq" id="WP_070080382.1">
    <property type="nucleotide sequence ID" value="NZ_CBCSDN010000055.1"/>
</dbReference>
<sequence length="141" mass="15046">MRDTHEKLSRAEAAAVKAIKAALAGLDAEQAERVLAHVQQELDEAEGAAMFGRGIAGPNGKLSVCLKTWLDEGTAELFRRIAAARKQDASACNRDGIYLIVHGKTYTVMVAEKALHDADAMDIRANLTGPFAALEFGGPAR</sequence>
<proteinExistence type="predicted"/>
<dbReference type="EMBL" id="CP017420">
    <property type="protein sequence ID" value="AOV00536.1"/>
    <property type="molecule type" value="Genomic_DNA"/>
</dbReference>
<protein>
    <submittedName>
        <fullName evidence="1">Uncharacterized protein</fullName>
    </submittedName>
</protein>
<gene>
    <name evidence="1" type="ORF">BI380_03775</name>
</gene>
<name>A0ABM6DZV1_9BURK</name>
<keyword evidence="2" id="KW-1185">Reference proteome</keyword>